<dbReference type="RefSeq" id="WP_083038131.1">
    <property type="nucleotide sequence ID" value="NZ_CP020557.1"/>
</dbReference>
<reference evidence="1 4" key="1">
    <citation type="submission" date="2017-03" db="EMBL/GenBank/DDBJ databases">
        <title>Paenibacillus larvae genome sequencing.</title>
        <authorList>
            <person name="Dingman D.W."/>
        </authorList>
    </citation>
    <scope>NUCLEOTIDE SEQUENCE [LARGE SCALE GENOMIC DNA]</scope>
    <source>
        <strain evidence="1 4">SAG 10367</strain>
    </source>
</reference>
<dbReference type="InterPro" id="IPR020288">
    <property type="entry name" value="Sheath_initiator"/>
</dbReference>
<dbReference type="EMBL" id="CP020557">
    <property type="protein sequence ID" value="ARF66658.1"/>
    <property type="molecule type" value="Genomic_DNA"/>
</dbReference>
<dbReference type="Gene3D" id="3.10.450.40">
    <property type="match status" value="1"/>
</dbReference>
<name>A0A1V0UNW7_9BACL</name>
<evidence type="ECO:0000313" key="3">
    <source>
        <dbReference type="EMBL" id="ARF69708.1"/>
    </source>
</evidence>
<dbReference type="AlphaFoldDB" id="A0A1V0UNW7"/>
<dbReference type="Proteomes" id="UP000192727">
    <property type="component" value="Chromosome"/>
</dbReference>
<evidence type="ECO:0008006" key="5">
    <source>
        <dbReference type="Google" id="ProtNLM"/>
    </source>
</evidence>
<evidence type="ECO:0000313" key="1">
    <source>
        <dbReference type="EMBL" id="ARF66658.1"/>
    </source>
</evidence>
<dbReference type="EMBL" id="CP020557">
    <property type="protein sequence ID" value="ARF67025.1"/>
    <property type="molecule type" value="Genomic_DNA"/>
</dbReference>
<accession>A0A1V0UNW7</accession>
<dbReference type="SUPFAM" id="SSF160719">
    <property type="entry name" value="gpW/gp25-like"/>
    <property type="match status" value="1"/>
</dbReference>
<evidence type="ECO:0000313" key="4">
    <source>
        <dbReference type="Proteomes" id="UP000192727"/>
    </source>
</evidence>
<dbReference type="EMBL" id="CP020557">
    <property type="protein sequence ID" value="ARF69708.1"/>
    <property type="molecule type" value="Genomic_DNA"/>
</dbReference>
<dbReference type="Pfam" id="PF10934">
    <property type="entry name" value="Sheath_initiator"/>
    <property type="match status" value="1"/>
</dbReference>
<organism evidence="1 4">
    <name type="scientific">Paenibacillus larvae subsp. pulvifaciens</name>
    <dbReference type="NCBI Taxonomy" id="1477"/>
    <lineage>
        <taxon>Bacteria</taxon>
        <taxon>Bacillati</taxon>
        <taxon>Bacillota</taxon>
        <taxon>Bacilli</taxon>
        <taxon>Bacillales</taxon>
        <taxon>Paenibacillaceae</taxon>
        <taxon>Paenibacillus</taxon>
    </lineage>
</organism>
<proteinExistence type="predicted"/>
<evidence type="ECO:0000313" key="2">
    <source>
        <dbReference type="EMBL" id="ARF67025.1"/>
    </source>
</evidence>
<protein>
    <recommendedName>
        <fullName evidence="5">Phage protein</fullName>
    </recommendedName>
</protein>
<sequence length="136" mass="15132">MLPTGSILAPDDIIQIMQQPSKTYKIDFQQKRVTGTVDGLESVKQSVKKILCTSRFEHLIYSDKYGSDIKTLIGKAPALVQSELKRRISEALLQDDRIKDVGNFRFDSSGDSAAVSFVVTSVFGSFSQEQEVKEIV</sequence>
<gene>
    <name evidence="1" type="ORF">B7C51_00845</name>
    <name evidence="2" type="ORF">B7C51_03190</name>
    <name evidence="3" type="ORF">B7C51_20505</name>
</gene>